<evidence type="ECO:0000256" key="1">
    <source>
        <dbReference type="ARBA" id="ARBA00001917"/>
    </source>
</evidence>
<evidence type="ECO:0000256" key="3">
    <source>
        <dbReference type="ARBA" id="ARBA00022630"/>
    </source>
</evidence>
<dbReference type="InterPro" id="IPR012349">
    <property type="entry name" value="Split_barrel_FMN-bd"/>
</dbReference>
<reference evidence="8 9" key="1">
    <citation type="submission" date="2019-05" db="EMBL/GenBank/DDBJ databases">
        <title>Georgenia *** sp. nov., and Georgenia *** sp. nov., isolated from the intestinal contents of plateau pika (Ochotona curzoniae) in the Qinghai-Tibet plateau of China.</title>
        <authorList>
            <person name="Tian Z."/>
        </authorList>
    </citation>
    <scope>NUCLEOTIDE SEQUENCE [LARGE SCALE GENOMIC DNA]</scope>
    <source>
        <strain evidence="8 9">Z443</strain>
    </source>
</reference>
<evidence type="ECO:0000256" key="2">
    <source>
        <dbReference type="ARBA" id="ARBA00007301"/>
    </source>
</evidence>
<feature type="domain" description="Pyridoxine 5'-phosphate oxidase dimerisation C-terminal" evidence="7">
    <location>
        <begin position="160"/>
        <end position="200"/>
    </location>
</feature>
<evidence type="ECO:0000313" key="9">
    <source>
        <dbReference type="Proteomes" id="UP000314616"/>
    </source>
</evidence>
<keyword evidence="4" id="KW-0288">FMN</keyword>
<dbReference type="OrthoDB" id="9780392at2"/>
<dbReference type="InterPro" id="IPR000659">
    <property type="entry name" value="Pyridox_Oxase"/>
</dbReference>
<accession>A0A5B8C6P6</accession>
<name>A0A5B8C6P6_9MICO</name>
<organism evidence="8 9">
    <name type="scientific">Georgenia yuyongxinii</name>
    <dbReference type="NCBI Taxonomy" id="2589797"/>
    <lineage>
        <taxon>Bacteria</taxon>
        <taxon>Bacillati</taxon>
        <taxon>Actinomycetota</taxon>
        <taxon>Actinomycetes</taxon>
        <taxon>Micrococcales</taxon>
        <taxon>Bogoriellaceae</taxon>
        <taxon>Georgenia</taxon>
    </lineage>
</organism>
<dbReference type="PANTHER" id="PTHR10851:SF0">
    <property type="entry name" value="PYRIDOXINE-5'-PHOSPHATE OXIDASE"/>
    <property type="match status" value="1"/>
</dbReference>
<dbReference type="AlphaFoldDB" id="A0A5B8C6P6"/>
<dbReference type="EMBL" id="CP040915">
    <property type="protein sequence ID" value="QDC25005.1"/>
    <property type="molecule type" value="Genomic_DNA"/>
</dbReference>
<dbReference type="GO" id="GO:0010181">
    <property type="term" value="F:FMN binding"/>
    <property type="evidence" value="ECO:0007669"/>
    <property type="project" value="InterPro"/>
</dbReference>
<dbReference type="Proteomes" id="UP000314616">
    <property type="component" value="Chromosome"/>
</dbReference>
<proteinExistence type="inferred from homology"/>
<feature type="domain" description="Pyridoxamine 5'-phosphate oxidase N-terminal" evidence="6">
    <location>
        <begin position="32"/>
        <end position="144"/>
    </location>
</feature>
<evidence type="ECO:0000256" key="5">
    <source>
        <dbReference type="ARBA" id="ARBA00023002"/>
    </source>
</evidence>
<keyword evidence="5" id="KW-0560">Oxidoreductase</keyword>
<dbReference type="RefSeq" id="WP_139928921.1">
    <property type="nucleotide sequence ID" value="NZ_CP040915.1"/>
</dbReference>
<evidence type="ECO:0000259" key="6">
    <source>
        <dbReference type="Pfam" id="PF01243"/>
    </source>
</evidence>
<evidence type="ECO:0000256" key="4">
    <source>
        <dbReference type="ARBA" id="ARBA00022643"/>
    </source>
</evidence>
<dbReference type="Pfam" id="PF01243">
    <property type="entry name" value="PNPOx_N"/>
    <property type="match status" value="1"/>
</dbReference>
<comment type="similarity">
    <text evidence="2">Belongs to the pyridoxamine 5'-phosphate oxidase family.</text>
</comment>
<dbReference type="GO" id="GO:0008615">
    <property type="term" value="P:pyridoxine biosynthetic process"/>
    <property type="evidence" value="ECO:0007669"/>
    <property type="project" value="InterPro"/>
</dbReference>
<dbReference type="GO" id="GO:0004733">
    <property type="term" value="F:pyridoxamine phosphate oxidase activity"/>
    <property type="evidence" value="ECO:0007669"/>
    <property type="project" value="InterPro"/>
</dbReference>
<sequence>MELVNPFGTDVDPDDTPDPMTLARHWVGASVESTLMTLTTVDKHGAPDARHVLLSDVTEEAFVFHTDARSRKTAQLEADPRVALALVWRDELRQLIVLGAVARTAEDRLDGAFARLPRYLRLLSWVNDDALAARPAADRRRAFEAFAASHPGELTRPPWWVGYDVVPERLAFWRGEDAGPSNRLEYVLGATGGWSARRLAG</sequence>
<dbReference type="Gene3D" id="2.30.110.10">
    <property type="entry name" value="Electron Transport, Fmn-binding Protein, Chain A"/>
    <property type="match status" value="1"/>
</dbReference>
<protein>
    <submittedName>
        <fullName evidence="8">Pyridoxine 5'-phosphate oxidase</fullName>
    </submittedName>
</protein>
<dbReference type="SUPFAM" id="SSF50475">
    <property type="entry name" value="FMN-binding split barrel"/>
    <property type="match status" value="1"/>
</dbReference>
<keyword evidence="3" id="KW-0285">Flavoprotein</keyword>
<dbReference type="InterPro" id="IPR011576">
    <property type="entry name" value="Pyridox_Oxase_N"/>
</dbReference>
<evidence type="ECO:0000313" key="8">
    <source>
        <dbReference type="EMBL" id="QDC25005.1"/>
    </source>
</evidence>
<dbReference type="PANTHER" id="PTHR10851">
    <property type="entry name" value="PYRIDOXINE-5-PHOSPHATE OXIDASE"/>
    <property type="match status" value="1"/>
</dbReference>
<gene>
    <name evidence="8" type="ORF">FE374_10655</name>
</gene>
<dbReference type="KEGG" id="gyu:FE374_10655"/>
<dbReference type="Pfam" id="PF10590">
    <property type="entry name" value="PNP_phzG_C"/>
    <property type="match status" value="1"/>
</dbReference>
<evidence type="ECO:0000259" key="7">
    <source>
        <dbReference type="Pfam" id="PF10590"/>
    </source>
</evidence>
<comment type="cofactor">
    <cofactor evidence="1">
        <name>FMN</name>
        <dbReference type="ChEBI" id="CHEBI:58210"/>
    </cofactor>
</comment>
<dbReference type="InterPro" id="IPR019576">
    <property type="entry name" value="Pyridoxamine_oxidase_dimer_C"/>
</dbReference>